<sequence>MLFGGFLAAKGTLHLLVIIAGVLGNLAGSIFAYWTGKYGGRRFIVQYGKYILFQYKHLEQADYWFQKYGSWATLFGRMMPFIRTFISLPAGITKMDVQKFIFFTFLGCVPWNIGLTLIGFKLGKHWEMAQAYIRPVGYAALFIALALIVRFLYKNI</sequence>
<dbReference type="AlphaFoldDB" id="G9QJS9"/>
<keyword evidence="5 7" id="KW-1133">Transmembrane helix</keyword>
<name>G9QJS9_9BACI</name>
<evidence type="ECO:0000313" key="9">
    <source>
        <dbReference type="EMBL" id="EHL78609.1"/>
    </source>
</evidence>
<dbReference type="EMBL" id="ACWF01000063">
    <property type="protein sequence ID" value="EHL78609.1"/>
    <property type="molecule type" value="Genomic_DNA"/>
</dbReference>
<evidence type="ECO:0000256" key="1">
    <source>
        <dbReference type="ARBA" id="ARBA00004651"/>
    </source>
</evidence>
<dbReference type="Pfam" id="PF09335">
    <property type="entry name" value="VTT_dom"/>
    <property type="match status" value="1"/>
</dbReference>
<dbReference type="PATRIC" id="fig|665952.3.peg.1252"/>
<feature type="transmembrane region" description="Helical" evidence="7">
    <location>
        <begin position="132"/>
        <end position="153"/>
    </location>
</feature>
<keyword evidence="3" id="KW-1003">Cell membrane</keyword>
<dbReference type="Proteomes" id="UP000011747">
    <property type="component" value="Unassembled WGS sequence"/>
</dbReference>
<protein>
    <recommendedName>
        <fullName evidence="8">VTT domain-containing protein</fullName>
    </recommendedName>
</protein>
<keyword evidence="4 7" id="KW-0812">Transmembrane</keyword>
<evidence type="ECO:0000313" key="10">
    <source>
        <dbReference type="Proteomes" id="UP000011747"/>
    </source>
</evidence>
<dbReference type="GO" id="GO:0005886">
    <property type="term" value="C:plasma membrane"/>
    <property type="evidence" value="ECO:0007669"/>
    <property type="project" value="UniProtKB-SubCell"/>
</dbReference>
<reference evidence="9 10" key="1">
    <citation type="submission" date="2011-09" db="EMBL/GenBank/DDBJ databases">
        <title>The Genome Sequence of Bacillus smithii 7_3_47FAA.</title>
        <authorList>
            <consortium name="The Broad Institute Genome Sequencing Platform"/>
            <person name="Earl A."/>
            <person name="Ward D."/>
            <person name="Feldgarden M."/>
            <person name="Gevers D."/>
            <person name="Daigneault M."/>
            <person name="Strauss J."/>
            <person name="Allen-Vercoe E."/>
            <person name="Young S.K."/>
            <person name="Zeng Q."/>
            <person name="Gargeya S."/>
            <person name="Fitzgerald M."/>
            <person name="Haas B."/>
            <person name="Abouelleil A."/>
            <person name="Alvarado L."/>
            <person name="Arachchi H.M."/>
            <person name="Berlin A."/>
            <person name="Brown A."/>
            <person name="Chapman S.B."/>
            <person name="Chen Z."/>
            <person name="Dunbar C."/>
            <person name="Freedman E."/>
            <person name="Gearin G."/>
            <person name="Goldberg J."/>
            <person name="Griggs A."/>
            <person name="Gujja S."/>
            <person name="Heiman D."/>
            <person name="Howarth C."/>
            <person name="Larson L."/>
            <person name="Lui A."/>
            <person name="MacDonald P.J.P."/>
            <person name="Montmayeur A."/>
            <person name="Murphy C."/>
            <person name="Neiman D."/>
            <person name="Pearson M."/>
            <person name="Priest M."/>
            <person name="Roberts A."/>
            <person name="Saif S."/>
            <person name="Shea T."/>
            <person name="Shenoy N."/>
            <person name="Sisk P."/>
            <person name="Stolte C."/>
            <person name="Sykes S."/>
            <person name="Wortman J."/>
            <person name="Nusbaum C."/>
            <person name="Birren B."/>
        </authorList>
    </citation>
    <scope>NUCLEOTIDE SEQUENCE [LARGE SCALE GENOMIC DNA]</scope>
    <source>
        <strain evidence="9 10">7_3_47FAA</strain>
    </source>
</reference>
<dbReference type="PANTHER" id="PTHR42709:SF6">
    <property type="entry name" value="UNDECAPRENYL PHOSPHATE TRANSPORTER A"/>
    <property type="match status" value="1"/>
</dbReference>
<accession>G9QJS9</accession>
<proteinExistence type="inferred from homology"/>
<keyword evidence="6 7" id="KW-0472">Membrane</keyword>
<evidence type="ECO:0000256" key="6">
    <source>
        <dbReference type="ARBA" id="ARBA00023136"/>
    </source>
</evidence>
<keyword evidence="10" id="KW-1185">Reference proteome</keyword>
<evidence type="ECO:0000259" key="8">
    <source>
        <dbReference type="Pfam" id="PF09335"/>
    </source>
</evidence>
<organism evidence="9 10">
    <name type="scientific">Bacillus smithii 7_3_47FAA</name>
    <dbReference type="NCBI Taxonomy" id="665952"/>
    <lineage>
        <taxon>Bacteria</taxon>
        <taxon>Bacillati</taxon>
        <taxon>Bacillota</taxon>
        <taxon>Bacilli</taxon>
        <taxon>Bacillales</taxon>
        <taxon>Bacillaceae</taxon>
        <taxon>Bacillus</taxon>
    </lineage>
</organism>
<comment type="subcellular location">
    <subcellularLocation>
        <location evidence="1">Cell membrane</location>
        <topology evidence="1">Multi-pass membrane protein</topology>
    </subcellularLocation>
</comment>
<comment type="caution">
    <text evidence="9">The sequence shown here is derived from an EMBL/GenBank/DDBJ whole genome shotgun (WGS) entry which is preliminary data.</text>
</comment>
<comment type="similarity">
    <text evidence="2">Belongs to the DedA family.</text>
</comment>
<gene>
    <name evidence="9" type="ORF">HMPREF1015_01962</name>
</gene>
<evidence type="ECO:0000256" key="7">
    <source>
        <dbReference type="SAM" id="Phobius"/>
    </source>
</evidence>
<feature type="transmembrane region" description="Helical" evidence="7">
    <location>
        <begin position="12"/>
        <end position="34"/>
    </location>
</feature>
<evidence type="ECO:0000256" key="5">
    <source>
        <dbReference type="ARBA" id="ARBA00022989"/>
    </source>
</evidence>
<evidence type="ECO:0000256" key="4">
    <source>
        <dbReference type="ARBA" id="ARBA00022692"/>
    </source>
</evidence>
<dbReference type="PANTHER" id="PTHR42709">
    <property type="entry name" value="ALKALINE PHOSPHATASE LIKE PROTEIN"/>
    <property type="match status" value="1"/>
</dbReference>
<feature type="domain" description="VTT" evidence="8">
    <location>
        <begin position="3"/>
        <end position="119"/>
    </location>
</feature>
<feature type="transmembrane region" description="Helical" evidence="7">
    <location>
        <begin position="100"/>
        <end position="120"/>
    </location>
</feature>
<dbReference type="InterPro" id="IPR051311">
    <property type="entry name" value="DedA_domain"/>
</dbReference>
<dbReference type="InterPro" id="IPR032816">
    <property type="entry name" value="VTT_dom"/>
</dbReference>
<dbReference type="HOGENOM" id="CLU_044208_1_2_9"/>
<evidence type="ECO:0000256" key="2">
    <source>
        <dbReference type="ARBA" id="ARBA00010792"/>
    </source>
</evidence>
<evidence type="ECO:0000256" key="3">
    <source>
        <dbReference type="ARBA" id="ARBA00022475"/>
    </source>
</evidence>